<sequence length="174" mass="19666">MAQLIGSAELGGLNTLARAKYPQAAEIRLEINMFGTALSLTESALGEDCRWKNTDFTDKVEFDPQLLDDDKVASYSKGTGSWFEARLRLRRDAEASFERFPQDRMDRISEGIGMPLSVESIQDELVIFPRYRENIPSWMVDSLNAHGEAVPYLDPADDQVVFGEERIPYEEPSL</sequence>
<dbReference type="KEGG" id="acry:AC20117_02070"/>
<proteinExistence type="predicted"/>
<dbReference type="AlphaFoldDB" id="A0A1H1ET46"/>
<accession>A0A1H1ET46</accession>
<evidence type="ECO:0000313" key="2">
    <source>
        <dbReference type="Proteomes" id="UP000181917"/>
    </source>
</evidence>
<dbReference type="STRING" id="37928.SAMN04489742_3080"/>
<reference evidence="1 2" key="1">
    <citation type="submission" date="2016-10" db="EMBL/GenBank/DDBJ databases">
        <authorList>
            <person name="de Groot N.N."/>
        </authorList>
    </citation>
    <scope>NUCLEOTIDE SEQUENCE [LARGE SCALE GENOMIC DNA]</scope>
    <source>
        <strain evidence="1 2">DSM 20117</strain>
    </source>
</reference>
<name>A0A1H1ET46_9MICC</name>
<organism evidence="1 2">
    <name type="scientific">Crystallibacter crystallopoietes</name>
    <dbReference type="NCBI Taxonomy" id="37928"/>
    <lineage>
        <taxon>Bacteria</taxon>
        <taxon>Bacillati</taxon>
        <taxon>Actinomycetota</taxon>
        <taxon>Actinomycetes</taxon>
        <taxon>Micrococcales</taxon>
        <taxon>Micrococcaceae</taxon>
        <taxon>Crystallibacter</taxon>
    </lineage>
</organism>
<dbReference type="Proteomes" id="UP000181917">
    <property type="component" value="Unassembled WGS sequence"/>
</dbReference>
<dbReference type="EMBL" id="FNKH01000002">
    <property type="protein sequence ID" value="SDQ91935.1"/>
    <property type="molecule type" value="Genomic_DNA"/>
</dbReference>
<evidence type="ECO:0000313" key="1">
    <source>
        <dbReference type="EMBL" id="SDQ91935.1"/>
    </source>
</evidence>
<dbReference type="OrthoDB" id="4965853at2"/>
<dbReference type="RefSeq" id="WP_074701197.1">
    <property type="nucleotide sequence ID" value="NZ_CP018863.1"/>
</dbReference>
<protein>
    <submittedName>
        <fullName evidence="1">Uncharacterized protein</fullName>
    </submittedName>
</protein>
<gene>
    <name evidence="1" type="ORF">SAMN04489742_3080</name>
</gene>
<keyword evidence="2" id="KW-1185">Reference proteome</keyword>